<dbReference type="GO" id="GO:0000160">
    <property type="term" value="P:phosphorelay signal transduction system"/>
    <property type="evidence" value="ECO:0007669"/>
    <property type="project" value="UniProtKB-KW"/>
</dbReference>
<feature type="coiled-coil region" evidence="9">
    <location>
        <begin position="142"/>
        <end position="169"/>
    </location>
</feature>
<dbReference type="STRING" id="42249.A0A317T1G8"/>
<evidence type="ECO:0000256" key="7">
    <source>
        <dbReference type="ARBA" id="ARBA00023242"/>
    </source>
</evidence>
<evidence type="ECO:0000256" key="1">
    <source>
        <dbReference type="ARBA" id="ARBA00004123"/>
    </source>
</evidence>
<dbReference type="PRINTS" id="PR00056">
    <property type="entry name" value="HSFDOMAIN"/>
</dbReference>
<dbReference type="SMART" id="SM00448">
    <property type="entry name" value="REC"/>
    <property type="match status" value="1"/>
</dbReference>
<comment type="subcellular location">
    <subcellularLocation>
        <location evidence="1">Nucleus</location>
    </subcellularLocation>
</comment>
<keyword evidence="2 8" id="KW-0597">Phosphoprotein</keyword>
<proteinExistence type="predicted"/>
<evidence type="ECO:0000256" key="3">
    <source>
        <dbReference type="ARBA" id="ARBA00023012"/>
    </source>
</evidence>
<dbReference type="PANTHER" id="PTHR45339">
    <property type="entry name" value="HYBRID SIGNAL TRANSDUCTION HISTIDINE KINASE J"/>
    <property type="match status" value="1"/>
</dbReference>
<dbReference type="GO" id="GO:0005634">
    <property type="term" value="C:nucleus"/>
    <property type="evidence" value="ECO:0007669"/>
    <property type="project" value="UniProtKB-SubCell"/>
</dbReference>
<evidence type="ECO:0000256" key="2">
    <source>
        <dbReference type="ARBA" id="ARBA00022553"/>
    </source>
</evidence>
<keyword evidence="9" id="KW-0175">Coiled coil</keyword>
<dbReference type="PROSITE" id="PS00434">
    <property type="entry name" value="HSF_DOMAIN"/>
    <property type="match status" value="1"/>
</dbReference>
<comment type="caution">
    <text evidence="12">The sequence shown here is derived from an EMBL/GenBank/DDBJ whole genome shotgun (WGS) entry which is preliminary data.</text>
</comment>
<evidence type="ECO:0000256" key="6">
    <source>
        <dbReference type="ARBA" id="ARBA00023163"/>
    </source>
</evidence>
<dbReference type="SUPFAM" id="SSF52172">
    <property type="entry name" value="CheY-like"/>
    <property type="match status" value="1"/>
</dbReference>
<feature type="region of interest" description="Disordered" evidence="10">
    <location>
        <begin position="221"/>
        <end position="257"/>
    </location>
</feature>
<sequence length="633" mass="69472">MEGNSSGGGGTGGGSAASSSSDFVRKLYKMLEDPTHRHTVRWSDAGDSFIVVDTNEFTRNILPNHFKHSNFASFVRQLNKYDFHKIRNNEEGGGSSYGHQTWEFKHPDFQMNNVDNLDNIRRKAPAPRKQPQQNEDGGVQQIEELNSQVQELSKVNQEMTNQVQRLASDNHAVIQELNTMQHVLQQHDERVRIQEKVINNIMVYLQKLDDEMKEMRPIGGVASQHRHDNDGRPSAPVSPEDSVTGPAAGASASREHLSTPLQRAQMLLNNHPEILDANPSIGRFRGLSQSGPSETADYNDFGAVNRLAQNGQRPAALSNGIPTVPEDGSATFAISPGTTMVEPFSNGSLGYPMQPPHHENGGLGIRGRPAPSRKRSTPFVPPNWQTPPRVLLVEDDPTCARIGSKFLQTAECSVDMASNGLIAANKLNSGKYDLVLMDIVMPQLDGVSAASLVRQFDTTTPIIAMTSNIRRDDINMYFNHGMNDVLPKPFTKEGLLNMLEKYLSHLKANEGQIPTQLNFNEHDNRIIEDQGNIMVKGGLKYSQSPSKSPQGTVLYRRPPADAGEDPIGETPSAVEDTAYANIIPGYLGDSTAPRAPGAFSSPGTLSHGVRRGASEIDDSQQQLMGLDSKKTRY</sequence>
<gene>
    <name evidence="12" type="ORF">C7212DRAFT_361583</name>
</gene>
<feature type="domain" description="Response regulatory" evidence="11">
    <location>
        <begin position="389"/>
        <end position="503"/>
    </location>
</feature>
<dbReference type="Pfam" id="PF00072">
    <property type="entry name" value="Response_reg"/>
    <property type="match status" value="1"/>
</dbReference>
<dbReference type="FunFam" id="1.10.10.10:FF:000027">
    <property type="entry name" value="Heat shock transcription factor 1"/>
    <property type="match status" value="1"/>
</dbReference>
<dbReference type="PANTHER" id="PTHR45339:SF1">
    <property type="entry name" value="HYBRID SIGNAL TRANSDUCTION HISTIDINE KINASE J"/>
    <property type="match status" value="1"/>
</dbReference>
<feature type="region of interest" description="Disordered" evidence="10">
    <location>
        <begin position="357"/>
        <end position="388"/>
    </location>
</feature>
<dbReference type="InterPro" id="IPR036390">
    <property type="entry name" value="WH_DNA-bd_sf"/>
</dbReference>
<dbReference type="Pfam" id="PF00447">
    <property type="entry name" value="HSF_DNA-bind"/>
    <property type="match status" value="1"/>
</dbReference>
<dbReference type="InterPro" id="IPR011006">
    <property type="entry name" value="CheY-like_superfamily"/>
</dbReference>
<dbReference type="PROSITE" id="PS50110">
    <property type="entry name" value="RESPONSE_REGULATORY"/>
    <property type="match status" value="1"/>
</dbReference>
<name>A0A317T1G8_9PEZI</name>
<evidence type="ECO:0000256" key="10">
    <source>
        <dbReference type="SAM" id="MobiDB-lite"/>
    </source>
</evidence>
<dbReference type="CDD" id="cd17546">
    <property type="entry name" value="REC_hyHK_CKI1_RcsC-like"/>
    <property type="match status" value="1"/>
</dbReference>
<reference evidence="12 13" key="1">
    <citation type="submission" date="2018-03" db="EMBL/GenBank/DDBJ databases">
        <title>Genomes of Pezizomycetes fungi and the evolution of truffles.</title>
        <authorList>
            <person name="Murat C."/>
            <person name="Payen T."/>
            <person name="Noel B."/>
            <person name="Kuo A."/>
            <person name="Martin F.M."/>
        </authorList>
    </citation>
    <scope>NUCLEOTIDE SEQUENCE [LARGE SCALE GENOMIC DNA]</scope>
    <source>
        <strain evidence="12">091103-1</strain>
    </source>
</reference>
<dbReference type="EMBL" id="PYWC01000002">
    <property type="protein sequence ID" value="PWW80593.1"/>
    <property type="molecule type" value="Genomic_DNA"/>
</dbReference>
<dbReference type="Gene3D" id="3.40.50.2300">
    <property type="match status" value="1"/>
</dbReference>
<feature type="compositionally biased region" description="Polar residues" evidence="10">
    <location>
        <begin position="541"/>
        <end position="551"/>
    </location>
</feature>
<dbReference type="GO" id="GO:0043565">
    <property type="term" value="F:sequence-specific DNA binding"/>
    <property type="evidence" value="ECO:0007669"/>
    <property type="project" value="InterPro"/>
</dbReference>
<dbReference type="InterPro" id="IPR001789">
    <property type="entry name" value="Sig_transdc_resp-reg_receiver"/>
</dbReference>
<evidence type="ECO:0000259" key="11">
    <source>
        <dbReference type="PROSITE" id="PS50110"/>
    </source>
</evidence>
<evidence type="ECO:0000256" key="5">
    <source>
        <dbReference type="ARBA" id="ARBA00023125"/>
    </source>
</evidence>
<dbReference type="SMART" id="SM00415">
    <property type="entry name" value="HSF"/>
    <property type="match status" value="1"/>
</dbReference>
<keyword evidence="3" id="KW-0902">Two-component regulatory system</keyword>
<dbReference type="Proteomes" id="UP000246991">
    <property type="component" value="Unassembled WGS sequence"/>
</dbReference>
<dbReference type="OrthoDB" id="424572at2759"/>
<keyword evidence="5" id="KW-0238">DNA-binding</keyword>
<dbReference type="AlphaFoldDB" id="A0A317T1G8"/>
<feature type="modified residue" description="4-aspartylphosphate" evidence="8">
    <location>
        <position position="438"/>
    </location>
</feature>
<dbReference type="InterPro" id="IPR036388">
    <property type="entry name" value="WH-like_DNA-bd_sf"/>
</dbReference>
<feature type="region of interest" description="Disordered" evidence="10">
    <location>
        <begin position="540"/>
        <end position="571"/>
    </location>
</feature>
<dbReference type="Gene3D" id="1.10.10.10">
    <property type="entry name" value="Winged helix-like DNA-binding domain superfamily/Winged helix DNA-binding domain"/>
    <property type="match status" value="1"/>
</dbReference>
<keyword evidence="6" id="KW-0804">Transcription</keyword>
<accession>A0A317T1G8</accession>
<protein>
    <submittedName>
        <fullName evidence="12">Response regulator</fullName>
    </submittedName>
</protein>
<evidence type="ECO:0000256" key="8">
    <source>
        <dbReference type="PROSITE-ProRule" id="PRU00169"/>
    </source>
</evidence>
<keyword evidence="13" id="KW-1185">Reference proteome</keyword>
<evidence type="ECO:0000313" key="13">
    <source>
        <dbReference type="Proteomes" id="UP000246991"/>
    </source>
</evidence>
<keyword evidence="4" id="KW-0805">Transcription regulation</keyword>
<dbReference type="FunFam" id="3.40.50.2300:FF:000212">
    <property type="entry name" value="Stress response regulator/HFS transcription factor"/>
    <property type="match status" value="1"/>
</dbReference>
<dbReference type="GO" id="GO:0003700">
    <property type="term" value="F:DNA-binding transcription factor activity"/>
    <property type="evidence" value="ECO:0007669"/>
    <property type="project" value="InterPro"/>
</dbReference>
<dbReference type="SUPFAM" id="SSF46785">
    <property type="entry name" value="Winged helix' DNA-binding domain"/>
    <property type="match status" value="1"/>
</dbReference>
<feature type="region of interest" description="Disordered" evidence="10">
    <location>
        <begin position="593"/>
        <end position="633"/>
    </location>
</feature>
<keyword evidence="7" id="KW-0539">Nucleus</keyword>
<evidence type="ECO:0000313" key="12">
    <source>
        <dbReference type="EMBL" id="PWW80593.1"/>
    </source>
</evidence>
<evidence type="ECO:0000256" key="9">
    <source>
        <dbReference type="SAM" id="Coils"/>
    </source>
</evidence>
<organism evidence="12 13">
    <name type="scientific">Tuber magnatum</name>
    <name type="common">white Piedmont truffle</name>
    <dbReference type="NCBI Taxonomy" id="42249"/>
    <lineage>
        <taxon>Eukaryota</taxon>
        <taxon>Fungi</taxon>
        <taxon>Dikarya</taxon>
        <taxon>Ascomycota</taxon>
        <taxon>Pezizomycotina</taxon>
        <taxon>Pezizomycetes</taxon>
        <taxon>Pezizales</taxon>
        <taxon>Tuberaceae</taxon>
        <taxon>Tuber</taxon>
    </lineage>
</organism>
<evidence type="ECO:0000256" key="4">
    <source>
        <dbReference type="ARBA" id="ARBA00023015"/>
    </source>
</evidence>
<dbReference type="InterPro" id="IPR000232">
    <property type="entry name" value="HSF_DNA-bd"/>
</dbReference>